<dbReference type="AlphaFoldDB" id="A0A1H6FXB1"/>
<gene>
    <name evidence="1" type="ORF">SAMN04487967_1705</name>
</gene>
<protein>
    <submittedName>
        <fullName evidence="1">Uncharacterized protein</fullName>
    </submittedName>
</protein>
<organism evidence="1 2">
    <name type="scientific">Natronorubrum sediminis</name>
    <dbReference type="NCBI Taxonomy" id="640943"/>
    <lineage>
        <taxon>Archaea</taxon>
        <taxon>Methanobacteriati</taxon>
        <taxon>Methanobacteriota</taxon>
        <taxon>Stenosarchaea group</taxon>
        <taxon>Halobacteria</taxon>
        <taxon>Halobacteriales</taxon>
        <taxon>Natrialbaceae</taxon>
        <taxon>Natronorubrum</taxon>
    </lineage>
</organism>
<accession>A0A1H6FXB1</accession>
<evidence type="ECO:0000313" key="1">
    <source>
        <dbReference type="EMBL" id="SEH14653.1"/>
    </source>
</evidence>
<dbReference type="EMBL" id="FNWL01000002">
    <property type="protein sequence ID" value="SEH14653.1"/>
    <property type="molecule type" value="Genomic_DNA"/>
</dbReference>
<proteinExistence type="predicted"/>
<name>A0A1H6FXB1_9EURY</name>
<evidence type="ECO:0000313" key="2">
    <source>
        <dbReference type="Proteomes" id="UP000199112"/>
    </source>
</evidence>
<reference evidence="2" key="1">
    <citation type="submission" date="2016-10" db="EMBL/GenBank/DDBJ databases">
        <authorList>
            <person name="Varghese N."/>
            <person name="Submissions S."/>
        </authorList>
    </citation>
    <scope>NUCLEOTIDE SEQUENCE [LARGE SCALE GENOMIC DNA]</scope>
    <source>
        <strain evidence="2">CGMCC 1.8981</strain>
    </source>
</reference>
<keyword evidence="2" id="KW-1185">Reference proteome</keyword>
<dbReference type="Proteomes" id="UP000199112">
    <property type="component" value="Unassembled WGS sequence"/>
</dbReference>
<dbReference type="RefSeq" id="WP_090506645.1">
    <property type="nucleotide sequence ID" value="NZ_FNWL01000002.1"/>
</dbReference>
<sequence>MRYIHDGELRDKTTDVPPVFVFDEANTHGTGRTDTALRTAAALGPQLTKLRKTETTPLVIGHGEDRWRWTDE</sequence>